<sequence>MKDMVEKYYEKRLAEAKEELNLLQKKVNDVSTYRLLAIVAAAVLFYFLLKTSLFITLAVGIGVLLGFYQLVKYHDSVTDQFNLQKVMLDVIENEINILNCGSSVYDGGERFENPKHRYSGDLDVFGDFSLYHKINRAKTEEGTTALARKFLESPRASDISEAQESVKELAEKDEWRQQFQASLFELKKTETEGLTGLEQPPVLKMEWLISLYPVIKWIFPLFLVAAFYFGSVTAGTICLFAFLGLHFGLSGMNKELTESYYHKLKGISRELGYYHQASLLILKENWESKVLKEAFELMPIDTGEKDPILSFQRITKKIEMKDNQLSAFFLYLFSPFDLVEMIRLRKWVNAHPDFFKRIFEAIGQFEVYTSLSTLAFNEKEWTYPEIKTGDRVAIKAKSAGHPLMKNAVCNDFDLTENNRLTLITGSNMSGKSTFLRTIGCNILLAYAGAPVFVKQFELTDQIQLFAYMRIKDSLQENASTFKAEIDRIRLLLDAMKNEPKTLILVDEMLRGTNSEDKLKGSIAFLEEVIAANAFAMVATHDLRTTEMTTKYPDSVNNFYFEYDSKDGELSFDYQLKEGVCKSFNASELLRSVGLKV</sequence>
<name>A0A0P7BLV0_9BACT</name>
<keyword evidence="3" id="KW-0238">DNA-binding</keyword>
<gene>
    <name evidence="7" type="ORF">AFM12_06060</name>
</gene>
<dbReference type="GO" id="GO:0006298">
    <property type="term" value="P:mismatch repair"/>
    <property type="evidence" value="ECO:0007669"/>
    <property type="project" value="InterPro"/>
</dbReference>
<dbReference type="STRING" id="1605367.AFM12_06060"/>
<evidence type="ECO:0000256" key="5">
    <source>
        <dbReference type="SAM" id="Phobius"/>
    </source>
</evidence>
<reference evidence="7 8" key="1">
    <citation type="submission" date="2015-07" db="EMBL/GenBank/DDBJ databases">
        <title>The draft genome sequence of Leadbetterella sp. JN14-9.</title>
        <authorList>
            <person name="Liu Y."/>
            <person name="Du J."/>
            <person name="Shao Z."/>
        </authorList>
    </citation>
    <scope>NUCLEOTIDE SEQUENCE [LARGE SCALE GENOMIC DNA]</scope>
    <source>
        <strain evidence="7 8">JN14-9</strain>
    </source>
</reference>
<dbReference type="SMART" id="SM00534">
    <property type="entry name" value="MUTSac"/>
    <property type="match status" value="1"/>
</dbReference>
<dbReference type="PATRIC" id="fig|1605367.3.peg.2574"/>
<dbReference type="Proteomes" id="UP000050454">
    <property type="component" value="Unassembled WGS sequence"/>
</dbReference>
<keyword evidence="5" id="KW-0812">Transmembrane</keyword>
<dbReference type="EMBL" id="LGTQ01000006">
    <property type="protein sequence ID" value="KPM48224.1"/>
    <property type="molecule type" value="Genomic_DNA"/>
</dbReference>
<evidence type="ECO:0000259" key="6">
    <source>
        <dbReference type="SMART" id="SM00534"/>
    </source>
</evidence>
<feature type="transmembrane region" description="Helical" evidence="5">
    <location>
        <begin position="31"/>
        <end position="49"/>
    </location>
</feature>
<protein>
    <recommendedName>
        <fullName evidence="6">DNA mismatch repair proteins mutS family domain-containing protein</fullName>
    </recommendedName>
</protein>
<dbReference type="GO" id="GO:0030983">
    <property type="term" value="F:mismatched DNA binding"/>
    <property type="evidence" value="ECO:0007669"/>
    <property type="project" value="InterPro"/>
</dbReference>
<dbReference type="RefSeq" id="WP_055145319.1">
    <property type="nucleotide sequence ID" value="NZ_JXSZ01000006.1"/>
</dbReference>
<proteinExistence type="predicted"/>
<evidence type="ECO:0000256" key="3">
    <source>
        <dbReference type="ARBA" id="ARBA00023125"/>
    </source>
</evidence>
<evidence type="ECO:0000313" key="7">
    <source>
        <dbReference type="EMBL" id="KPM48224.1"/>
    </source>
</evidence>
<keyword evidence="1" id="KW-0547">Nucleotide-binding</keyword>
<dbReference type="GO" id="GO:0140664">
    <property type="term" value="F:ATP-dependent DNA damage sensor activity"/>
    <property type="evidence" value="ECO:0007669"/>
    <property type="project" value="InterPro"/>
</dbReference>
<keyword evidence="4" id="KW-0175">Coiled coil</keyword>
<dbReference type="GO" id="GO:0005524">
    <property type="term" value="F:ATP binding"/>
    <property type="evidence" value="ECO:0007669"/>
    <property type="project" value="UniProtKB-KW"/>
</dbReference>
<keyword evidence="8" id="KW-1185">Reference proteome</keyword>
<feature type="coiled-coil region" evidence="4">
    <location>
        <begin position="6"/>
        <end position="33"/>
    </location>
</feature>
<dbReference type="InterPro" id="IPR000432">
    <property type="entry name" value="DNA_mismatch_repair_MutS_C"/>
</dbReference>
<keyword evidence="5" id="KW-0472">Membrane</keyword>
<dbReference type="Gene3D" id="3.40.50.300">
    <property type="entry name" value="P-loop containing nucleotide triphosphate hydrolases"/>
    <property type="match status" value="1"/>
</dbReference>
<dbReference type="GO" id="GO:0005829">
    <property type="term" value="C:cytosol"/>
    <property type="evidence" value="ECO:0007669"/>
    <property type="project" value="TreeGrafter"/>
</dbReference>
<evidence type="ECO:0000256" key="1">
    <source>
        <dbReference type="ARBA" id="ARBA00022741"/>
    </source>
</evidence>
<dbReference type="PANTHER" id="PTHR11361">
    <property type="entry name" value="DNA MISMATCH REPAIR PROTEIN MUTS FAMILY MEMBER"/>
    <property type="match status" value="1"/>
</dbReference>
<keyword evidence="2" id="KW-0067">ATP-binding</keyword>
<evidence type="ECO:0000313" key="8">
    <source>
        <dbReference type="Proteomes" id="UP000050454"/>
    </source>
</evidence>
<dbReference type="AlphaFoldDB" id="A0A0P7BLV0"/>
<feature type="domain" description="DNA mismatch repair proteins mutS family" evidence="6">
    <location>
        <begin position="418"/>
        <end position="594"/>
    </location>
</feature>
<organism evidence="7 8">
    <name type="scientific">Jiulongibacter sediminis</name>
    <dbReference type="NCBI Taxonomy" id="1605367"/>
    <lineage>
        <taxon>Bacteria</taxon>
        <taxon>Pseudomonadati</taxon>
        <taxon>Bacteroidota</taxon>
        <taxon>Cytophagia</taxon>
        <taxon>Cytophagales</taxon>
        <taxon>Leadbetterellaceae</taxon>
        <taxon>Jiulongibacter</taxon>
    </lineage>
</organism>
<dbReference type="OrthoDB" id="9802448at2"/>
<evidence type="ECO:0000256" key="4">
    <source>
        <dbReference type="SAM" id="Coils"/>
    </source>
</evidence>
<accession>A0A0P7BLV0</accession>
<dbReference type="SUPFAM" id="SSF52540">
    <property type="entry name" value="P-loop containing nucleoside triphosphate hydrolases"/>
    <property type="match status" value="1"/>
</dbReference>
<comment type="caution">
    <text evidence="7">The sequence shown here is derived from an EMBL/GenBank/DDBJ whole genome shotgun (WGS) entry which is preliminary data.</text>
</comment>
<dbReference type="InterPro" id="IPR045076">
    <property type="entry name" value="MutS"/>
</dbReference>
<evidence type="ECO:0000256" key="2">
    <source>
        <dbReference type="ARBA" id="ARBA00022840"/>
    </source>
</evidence>
<dbReference type="InterPro" id="IPR027417">
    <property type="entry name" value="P-loop_NTPase"/>
</dbReference>
<dbReference type="Pfam" id="PF00488">
    <property type="entry name" value="MutS_V"/>
    <property type="match status" value="1"/>
</dbReference>
<dbReference type="PANTHER" id="PTHR11361:SF99">
    <property type="entry name" value="DNA MISMATCH REPAIR PROTEIN"/>
    <property type="match status" value="1"/>
</dbReference>
<feature type="transmembrane region" description="Helical" evidence="5">
    <location>
        <begin position="54"/>
        <end position="71"/>
    </location>
</feature>
<keyword evidence="5" id="KW-1133">Transmembrane helix</keyword>
<feature type="transmembrane region" description="Helical" evidence="5">
    <location>
        <begin position="217"/>
        <end position="245"/>
    </location>
</feature>